<keyword evidence="2" id="KW-1185">Reference proteome</keyword>
<evidence type="ECO:0000313" key="1">
    <source>
        <dbReference type="EMBL" id="QQL46243.1"/>
    </source>
</evidence>
<organism evidence="1 2">
    <name type="scientific">Sulfuriroseicoccus oceanibius</name>
    <dbReference type="NCBI Taxonomy" id="2707525"/>
    <lineage>
        <taxon>Bacteria</taxon>
        <taxon>Pseudomonadati</taxon>
        <taxon>Verrucomicrobiota</taxon>
        <taxon>Verrucomicrobiia</taxon>
        <taxon>Verrucomicrobiales</taxon>
        <taxon>Verrucomicrobiaceae</taxon>
        <taxon>Sulfuriroseicoccus</taxon>
    </lineage>
</organism>
<dbReference type="AlphaFoldDB" id="A0A6B3L825"/>
<proteinExistence type="predicted"/>
<dbReference type="SUPFAM" id="SSF46785">
    <property type="entry name" value="Winged helix' DNA-binding domain"/>
    <property type="match status" value="1"/>
</dbReference>
<gene>
    <name evidence="1" type="ORF">G3M56_006600</name>
</gene>
<evidence type="ECO:0000313" key="2">
    <source>
        <dbReference type="Proteomes" id="UP000475117"/>
    </source>
</evidence>
<dbReference type="KEGG" id="soa:G3M56_006600"/>
<dbReference type="InterPro" id="IPR036390">
    <property type="entry name" value="WH_DNA-bd_sf"/>
</dbReference>
<evidence type="ECO:0008006" key="3">
    <source>
        <dbReference type="Google" id="ProtNLM"/>
    </source>
</evidence>
<dbReference type="Gene3D" id="1.10.10.10">
    <property type="entry name" value="Winged helix-like DNA-binding domain superfamily/Winged helix DNA-binding domain"/>
    <property type="match status" value="1"/>
</dbReference>
<reference evidence="1 2" key="1">
    <citation type="submission" date="2020-12" db="EMBL/GenBank/DDBJ databases">
        <title>Sulforoseuscoccus oceanibium gen. nov., sp. nov., a representative of the phylum Verrucomicrobia with special cytoplasmic membrane, and proposal of Sulforoseuscoccusaceae fam. nov.</title>
        <authorList>
            <person name="Xi F."/>
        </authorList>
    </citation>
    <scope>NUCLEOTIDE SEQUENCE [LARGE SCALE GENOMIC DNA]</scope>
    <source>
        <strain evidence="1 2">T37</strain>
    </source>
</reference>
<dbReference type="Proteomes" id="UP000475117">
    <property type="component" value="Chromosome"/>
</dbReference>
<dbReference type="InterPro" id="IPR036388">
    <property type="entry name" value="WH-like_DNA-bd_sf"/>
</dbReference>
<protein>
    <recommendedName>
        <fullName evidence="3">Transcriptional regulator</fullName>
    </recommendedName>
</protein>
<accession>A0A6B3L825</accession>
<sequence length="213" mass="24374">MLFHILRDLCRPQWFDILLVLKKSSGRSVGEIAEELGRSYMGIKQHCVSMEKIGYLDTWRRPRKVGRPEKIYRLTEKAEGLFPQAGNELAMGLLQVVGQVHGVNAPEKLLFNHFLAKAKAYRNKVRGKSVVERATALANLRDLDGYMARCTYDQEDGFRILEYHNPMQALMDAYPMAAKAEERMIEQVLETRITRDTIVSGSQKVNVFQVDTL</sequence>
<dbReference type="RefSeq" id="WP_164361360.1">
    <property type="nucleotide sequence ID" value="NZ_CP066776.1"/>
</dbReference>
<name>A0A6B3L825_9BACT</name>
<dbReference type="EMBL" id="CP066776">
    <property type="protein sequence ID" value="QQL46243.1"/>
    <property type="molecule type" value="Genomic_DNA"/>
</dbReference>